<evidence type="ECO:0000313" key="11">
    <source>
        <dbReference type="EMBL" id="GJD98246.1"/>
    </source>
</evidence>
<evidence type="ECO:0000259" key="10">
    <source>
        <dbReference type="Pfam" id="PF13193"/>
    </source>
</evidence>
<dbReference type="PANTHER" id="PTHR43767:SF8">
    <property type="entry name" value="LONG-CHAIN-FATTY-ACID--COA LIGASE"/>
    <property type="match status" value="1"/>
</dbReference>
<gene>
    <name evidence="11" type="primary">menE_2</name>
    <name evidence="11" type="ORF">GMJLKIPL_0153</name>
</gene>
<evidence type="ECO:0000256" key="3">
    <source>
        <dbReference type="ARBA" id="ARBA00022598"/>
    </source>
</evidence>
<dbReference type="InterPro" id="IPR000873">
    <property type="entry name" value="AMP-dep_synth/lig_dom"/>
</dbReference>
<dbReference type="Pfam" id="PF13193">
    <property type="entry name" value="AMP-binding_C"/>
    <property type="match status" value="1"/>
</dbReference>
<evidence type="ECO:0000256" key="4">
    <source>
        <dbReference type="ARBA" id="ARBA00023136"/>
    </source>
</evidence>
<comment type="caution">
    <text evidence="11">The sequence shown here is derived from an EMBL/GenBank/DDBJ whole genome shotgun (WGS) entry which is preliminary data.</text>
</comment>
<evidence type="ECO:0000256" key="5">
    <source>
        <dbReference type="ARBA" id="ARBA00026121"/>
    </source>
</evidence>
<sequence length="466" mass="48908">MKRPEPGSLREALAASPQAAGRLHGPAAETSFAALLAHSPLGGVRDALHGRAVAILTADQFTAALALIDLDGVARRLLLCPPDLDPAHWPALLDRAEIDAVVSDLPPEARPETGGRPVHAIGAIAPAASPPGPAFATEWVLLTSGTTGVPKMAVHDLAGLTGAIRPGPPGAPAPVWSTFYDIRRYGGLQIFLRGVLGGSLVLSDKDEPVADFLRRLGRHGVTHVSGTPSHWRRALMSPAVEAMRPAYVRLSGEIADQAVLDALRAAYPDASVGHAYASTEAGVGFEVTDGREGFPEDFVGRDGPVEMRVVDGALQIRSGRTARRYLGEDAPALTDERGFVDTGDMVALRDGRFHFVGRRGGIINVGGLKVHPEEVEAVINRHPRVRMSLVEGRRNPITGALVTATVVLHAGEAPADGVKAEILAACRTALPAHKVPAILRFADGLAVTQAGKLARGAAPAREVRHA</sequence>
<evidence type="ECO:0000256" key="8">
    <source>
        <dbReference type="SAM" id="MobiDB-lite"/>
    </source>
</evidence>
<feature type="domain" description="AMP-binding enzyme C-terminal" evidence="10">
    <location>
        <begin position="374"/>
        <end position="452"/>
    </location>
</feature>
<evidence type="ECO:0000259" key="9">
    <source>
        <dbReference type="Pfam" id="PF00501"/>
    </source>
</evidence>
<dbReference type="EMBL" id="BPQQ01000002">
    <property type="protein sequence ID" value="GJD98246.1"/>
    <property type="molecule type" value="Genomic_DNA"/>
</dbReference>
<evidence type="ECO:0000313" key="12">
    <source>
        <dbReference type="Proteomes" id="UP001055153"/>
    </source>
</evidence>
<organism evidence="11 12">
    <name type="scientific">Methylobacterium isbiliense</name>
    <dbReference type="NCBI Taxonomy" id="315478"/>
    <lineage>
        <taxon>Bacteria</taxon>
        <taxon>Pseudomonadati</taxon>
        <taxon>Pseudomonadota</taxon>
        <taxon>Alphaproteobacteria</taxon>
        <taxon>Hyphomicrobiales</taxon>
        <taxon>Methylobacteriaceae</taxon>
        <taxon>Methylobacterium</taxon>
    </lineage>
</organism>
<evidence type="ECO:0000256" key="2">
    <source>
        <dbReference type="ARBA" id="ARBA00005005"/>
    </source>
</evidence>
<dbReference type="InterPro" id="IPR025110">
    <property type="entry name" value="AMP-bd_C"/>
</dbReference>
<name>A0ABQ4S587_9HYPH</name>
<feature type="domain" description="AMP-dependent synthetase/ligase" evidence="9">
    <location>
        <begin position="126"/>
        <end position="312"/>
    </location>
</feature>
<comment type="pathway">
    <text evidence="2">Lipid metabolism; fatty acid beta-oxidation.</text>
</comment>
<dbReference type="RefSeq" id="WP_238233203.1">
    <property type="nucleotide sequence ID" value="NZ_BPQQ01000002.1"/>
</dbReference>
<dbReference type="Proteomes" id="UP001055153">
    <property type="component" value="Unassembled WGS sequence"/>
</dbReference>
<evidence type="ECO:0000256" key="7">
    <source>
        <dbReference type="ARBA" id="ARBA00042773"/>
    </source>
</evidence>
<evidence type="ECO:0000256" key="1">
    <source>
        <dbReference type="ARBA" id="ARBA00004170"/>
    </source>
</evidence>
<dbReference type="InterPro" id="IPR042099">
    <property type="entry name" value="ANL_N_sf"/>
</dbReference>
<dbReference type="Gene3D" id="3.30.300.30">
    <property type="match status" value="1"/>
</dbReference>
<dbReference type="CDD" id="cd04433">
    <property type="entry name" value="AFD_class_I"/>
    <property type="match status" value="1"/>
</dbReference>
<dbReference type="InterPro" id="IPR020845">
    <property type="entry name" value="AMP-binding_CS"/>
</dbReference>
<dbReference type="GO" id="GO:0016874">
    <property type="term" value="F:ligase activity"/>
    <property type="evidence" value="ECO:0007669"/>
    <property type="project" value="UniProtKB-KW"/>
</dbReference>
<reference evidence="11" key="1">
    <citation type="journal article" date="2021" name="Front. Microbiol.">
        <title>Comprehensive Comparative Genomics and Phenotyping of Methylobacterium Species.</title>
        <authorList>
            <person name="Alessa O."/>
            <person name="Ogura Y."/>
            <person name="Fujitani Y."/>
            <person name="Takami H."/>
            <person name="Hayashi T."/>
            <person name="Sahin N."/>
            <person name="Tani A."/>
        </authorList>
    </citation>
    <scope>NUCLEOTIDE SEQUENCE</scope>
    <source>
        <strain evidence="11">DSM 17168</strain>
    </source>
</reference>
<keyword evidence="3 11" id="KW-0436">Ligase</keyword>
<dbReference type="EC" id="6.2.1.3" evidence="5"/>
<comment type="subcellular location">
    <subcellularLocation>
        <location evidence="1">Membrane</location>
        <topology evidence="1">Peripheral membrane protein</topology>
    </subcellularLocation>
</comment>
<protein>
    <recommendedName>
        <fullName evidence="6">Long-chain-fatty-acid--CoA ligase</fullName>
        <ecNumber evidence="5">6.2.1.3</ecNumber>
    </recommendedName>
    <alternativeName>
        <fullName evidence="7">Long-chain acyl-CoA synthetase</fullName>
    </alternativeName>
</protein>
<dbReference type="InterPro" id="IPR050237">
    <property type="entry name" value="ATP-dep_AMP-bd_enzyme"/>
</dbReference>
<dbReference type="PROSITE" id="PS00455">
    <property type="entry name" value="AMP_BINDING"/>
    <property type="match status" value="1"/>
</dbReference>
<proteinExistence type="predicted"/>
<dbReference type="Gene3D" id="3.40.50.12780">
    <property type="entry name" value="N-terminal domain of ligase-like"/>
    <property type="match status" value="1"/>
</dbReference>
<reference evidence="11" key="2">
    <citation type="submission" date="2021-08" db="EMBL/GenBank/DDBJ databases">
        <authorList>
            <person name="Tani A."/>
            <person name="Ola A."/>
            <person name="Ogura Y."/>
            <person name="Katsura K."/>
            <person name="Hayashi T."/>
        </authorList>
    </citation>
    <scope>NUCLEOTIDE SEQUENCE</scope>
    <source>
        <strain evidence="11">DSM 17168</strain>
    </source>
</reference>
<keyword evidence="12" id="KW-1185">Reference proteome</keyword>
<accession>A0ABQ4S587</accession>
<evidence type="ECO:0000256" key="6">
    <source>
        <dbReference type="ARBA" id="ARBA00039545"/>
    </source>
</evidence>
<dbReference type="Pfam" id="PF00501">
    <property type="entry name" value="AMP-binding"/>
    <property type="match status" value="1"/>
</dbReference>
<feature type="region of interest" description="Disordered" evidence="8">
    <location>
        <begin position="1"/>
        <end position="21"/>
    </location>
</feature>
<dbReference type="InterPro" id="IPR045851">
    <property type="entry name" value="AMP-bd_C_sf"/>
</dbReference>
<keyword evidence="4" id="KW-0472">Membrane</keyword>
<dbReference type="SUPFAM" id="SSF56801">
    <property type="entry name" value="Acetyl-CoA synthetase-like"/>
    <property type="match status" value="1"/>
</dbReference>
<dbReference type="PANTHER" id="PTHR43767">
    <property type="entry name" value="LONG-CHAIN-FATTY-ACID--COA LIGASE"/>
    <property type="match status" value="1"/>
</dbReference>